<keyword evidence="2" id="KW-1185">Reference proteome</keyword>
<evidence type="ECO:0000313" key="2">
    <source>
        <dbReference type="Proteomes" id="UP000182241"/>
    </source>
</evidence>
<organism evidence="1 2">
    <name type="scientific">Tsukamurella tyrosinosolvens</name>
    <dbReference type="NCBI Taxonomy" id="57704"/>
    <lineage>
        <taxon>Bacteria</taxon>
        <taxon>Bacillati</taxon>
        <taxon>Actinomycetota</taxon>
        <taxon>Actinomycetes</taxon>
        <taxon>Mycobacteriales</taxon>
        <taxon>Tsukamurellaceae</taxon>
        <taxon>Tsukamurella</taxon>
    </lineage>
</organism>
<sequence>MSFRYNIEVRVDTTVHQVGGFDSARAAAAASHVEASFFGQPTGINLSVAQIQWAIEAGASEIPVRDADPEITVLVS</sequence>
<reference evidence="2" key="1">
    <citation type="submission" date="2016-10" db="EMBL/GenBank/DDBJ databases">
        <authorList>
            <person name="Varghese N."/>
            <person name="Submissions S."/>
        </authorList>
    </citation>
    <scope>NUCLEOTIDE SEQUENCE [LARGE SCALE GENOMIC DNA]</scope>
    <source>
        <strain evidence="2">DSM 44234</strain>
    </source>
</reference>
<proteinExistence type="predicted"/>
<name>A0A1H4UA23_TSUTY</name>
<dbReference type="RefSeq" id="WP_068741768.1">
    <property type="nucleotide sequence ID" value="NZ_FNSA01000003.1"/>
</dbReference>
<dbReference type="AlphaFoldDB" id="A0A1H4UA23"/>
<evidence type="ECO:0000313" key="1">
    <source>
        <dbReference type="EMBL" id="SEC65599.1"/>
    </source>
</evidence>
<accession>A0A1H4UA23</accession>
<dbReference type="EMBL" id="FNSA01000003">
    <property type="protein sequence ID" value="SEC65599.1"/>
    <property type="molecule type" value="Genomic_DNA"/>
</dbReference>
<dbReference type="Proteomes" id="UP000182241">
    <property type="component" value="Unassembled WGS sequence"/>
</dbReference>
<gene>
    <name evidence="1" type="ORF">SAMN04489793_2830</name>
</gene>
<dbReference type="STRING" id="57704.SAMN04489793_2830"/>
<protein>
    <submittedName>
        <fullName evidence="1">Uncharacterized protein</fullName>
    </submittedName>
</protein>